<comment type="caution">
    <text evidence="5">The sequence shown here is derived from an EMBL/GenBank/DDBJ whole genome shotgun (WGS) entry which is preliminary data.</text>
</comment>
<dbReference type="EMBL" id="JACYFT010000002">
    <property type="protein sequence ID" value="MBD8051105.1"/>
    <property type="molecule type" value="Genomic_DNA"/>
</dbReference>
<feature type="domain" description="HTH luxR-type" evidence="3">
    <location>
        <begin position="130"/>
        <end position="195"/>
    </location>
</feature>
<dbReference type="InterPro" id="IPR001789">
    <property type="entry name" value="Sig_transdc_resp-reg_receiver"/>
</dbReference>
<dbReference type="GO" id="GO:0006355">
    <property type="term" value="P:regulation of DNA-templated transcription"/>
    <property type="evidence" value="ECO:0007669"/>
    <property type="project" value="InterPro"/>
</dbReference>
<dbReference type="Proteomes" id="UP000647424">
    <property type="component" value="Unassembled WGS sequence"/>
</dbReference>
<gene>
    <name evidence="5" type="ORF">IC609_11145</name>
</gene>
<evidence type="ECO:0000256" key="2">
    <source>
        <dbReference type="PROSITE-ProRule" id="PRU00169"/>
    </source>
</evidence>
<evidence type="ECO:0000259" key="3">
    <source>
        <dbReference type="PROSITE" id="PS50043"/>
    </source>
</evidence>
<dbReference type="Pfam" id="PF00196">
    <property type="entry name" value="GerE"/>
    <property type="match status" value="1"/>
</dbReference>
<dbReference type="SUPFAM" id="SSF52172">
    <property type="entry name" value="CheY-like"/>
    <property type="match status" value="1"/>
</dbReference>
<dbReference type="PROSITE" id="PS00622">
    <property type="entry name" value="HTH_LUXR_1"/>
    <property type="match status" value="1"/>
</dbReference>
<dbReference type="PANTHER" id="PTHR45566">
    <property type="entry name" value="HTH-TYPE TRANSCRIPTIONAL REGULATOR YHJB-RELATED"/>
    <property type="match status" value="1"/>
</dbReference>
<dbReference type="GO" id="GO:0003677">
    <property type="term" value="F:DNA binding"/>
    <property type="evidence" value="ECO:0007669"/>
    <property type="project" value="UniProtKB-KW"/>
</dbReference>
<name>A0A927FGP5_9BURK</name>
<dbReference type="InterPro" id="IPR051015">
    <property type="entry name" value="EvgA-like"/>
</dbReference>
<proteinExistence type="predicted"/>
<dbReference type="PROSITE" id="PS50110">
    <property type="entry name" value="RESPONSE_REGULATORY"/>
    <property type="match status" value="1"/>
</dbReference>
<dbReference type="Pfam" id="PF00072">
    <property type="entry name" value="Response_reg"/>
    <property type="match status" value="1"/>
</dbReference>
<dbReference type="SUPFAM" id="SSF46894">
    <property type="entry name" value="C-terminal effector domain of the bipartite response regulators"/>
    <property type="match status" value="1"/>
</dbReference>
<reference evidence="5" key="1">
    <citation type="submission" date="2020-09" db="EMBL/GenBank/DDBJ databases">
        <title>Genome seq and assembly of Limnohabitants sp.</title>
        <authorList>
            <person name="Chhetri G."/>
        </authorList>
    </citation>
    <scope>NUCLEOTIDE SEQUENCE</scope>
    <source>
        <strain evidence="5">JUR4</strain>
    </source>
</reference>
<evidence type="ECO:0000259" key="4">
    <source>
        <dbReference type="PROSITE" id="PS50110"/>
    </source>
</evidence>
<dbReference type="AlphaFoldDB" id="A0A927FGP5"/>
<evidence type="ECO:0000256" key="1">
    <source>
        <dbReference type="ARBA" id="ARBA00023125"/>
    </source>
</evidence>
<dbReference type="InterPro" id="IPR011006">
    <property type="entry name" value="CheY-like_superfamily"/>
</dbReference>
<keyword evidence="6" id="KW-1185">Reference proteome</keyword>
<dbReference type="Gene3D" id="3.40.50.2300">
    <property type="match status" value="1"/>
</dbReference>
<dbReference type="InterPro" id="IPR000792">
    <property type="entry name" value="Tscrpt_reg_LuxR_C"/>
</dbReference>
<feature type="domain" description="Response regulatory" evidence="4">
    <location>
        <begin position="2"/>
        <end position="119"/>
    </location>
</feature>
<dbReference type="PROSITE" id="PS50043">
    <property type="entry name" value="HTH_LUXR_2"/>
    <property type="match status" value="1"/>
</dbReference>
<dbReference type="RefSeq" id="WP_191819563.1">
    <property type="nucleotide sequence ID" value="NZ_JACYFT010000002.1"/>
</dbReference>
<dbReference type="InterPro" id="IPR016032">
    <property type="entry name" value="Sig_transdc_resp-reg_C-effctor"/>
</dbReference>
<comment type="caution">
    <text evidence="2">Lacks conserved residue(s) required for the propagation of feature annotation.</text>
</comment>
<evidence type="ECO:0000313" key="5">
    <source>
        <dbReference type="EMBL" id="MBD8051105.1"/>
    </source>
</evidence>
<dbReference type="GO" id="GO:0000160">
    <property type="term" value="P:phosphorelay signal transduction system"/>
    <property type="evidence" value="ECO:0007669"/>
    <property type="project" value="InterPro"/>
</dbReference>
<dbReference type="CDD" id="cd06170">
    <property type="entry name" value="LuxR_C_like"/>
    <property type="match status" value="1"/>
</dbReference>
<keyword evidence="1" id="KW-0238">DNA-binding</keyword>
<dbReference type="Gene3D" id="1.10.10.10">
    <property type="entry name" value="Winged helix-like DNA-binding domain superfamily/Winged helix DNA-binding domain"/>
    <property type="match status" value="1"/>
</dbReference>
<accession>A0A927FGP5</accession>
<organism evidence="5 6">
    <name type="scientific">Limnohabitans radicicola</name>
    <dbReference type="NCBI Taxonomy" id="2771427"/>
    <lineage>
        <taxon>Bacteria</taxon>
        <taxon>Pseudomonadati</taxon>
        <taxon>Pseudomonadota</taxon>
        <taxon>Betaproteobacteria</taxon>
        <taxon>Burkholderiales</taxon>
        <taxon>Comamonadaceae</taxon>
        <taxon>Limnohabitans</taxon>
    </lineage>
</organism>
<dbReference type="PANTHER" id="PTHR45566:SF1">
    <property type="entry name" value="HTH-TYPE TRANSCRIPTIONAL REGULATOR YHJB-RELATED"/>
    <property type="match status" value="1"/>
</dbReference>
<sequence length="199" mass="22234">MTAYIIDSHPLMCEAITMVIQRIKPGIKIVAVHRLNALDSAFAKNGEPELICMELDLPDSTGTSGIQMVRAKFADVPLAVFSRSDTQDYKAARITPGANVYIDKTSPVTQVMQKLRDLLVISSSEGDETAIVAPTKLSKRHKQLILMLDQGLCNRDIAEKLGISEHTVKVHLWRLFKRWGVKSRTQALHFARANGWLRI</sequence>
<dbReference type="SMART" id="SM00421">
    <property type="entry name" value="HTH_LUXR"/>
    <property type="match status" value="1"/>
</dbReference>
<dbReference type="InterPro" id="IPR036388">
    <property type="entry name" value="WH-like_DNA-bd_sf"/>
</dbReference>
<evidence type="ECO:0000313" key="6">
    <source>
        <dbReference type="Proteomes" id="UP000647424"/>
    </source>
</evidence>
<protein>
    <submittedName>
        <fullName evidence="5">Response regulator transcription factor</fullName>
    </submittedName>
</protein>
<dbReference type="PRINTS" id="PR00038">
    <property type="entry name" value="HTHLUXR"/>
</dbReference>